<feature type="region of interest" description="Disordered" evidence="4">
    <location>
        <begin position="1"/>
        <end position="30"/>
    </location>
</feature>
<dbReference type="Gene3D" id="3.40.50.150">
    <property type="entry name" value="Vaccinia Virus protein VP39"/>
    <property type="match status" value="1"/>
</dbReference>
<comment type="caution">
    <text evidence="6">The sequence shown here is derived from an EMBL/GenBank/DDBJ whole genome shotgun (WGS) entry which is preliminary data.</text>
</comment>
<dbReference type="SUPFAM" id="SSF53335">
    <property type="entry name" value="S-adenosyl-L-methionine-dependent methyltransferases"/>
    <property type="match status" value="1"/>
</dbReference>
<dbReference type="CDD" id="cd02440">
    <property type="entry name" value="AdoMet_MTases"/>
    <property type="match status" value="1"/>
</dbReference>
<keyword evidence="1 6" id="KW-0489">Methyltransferase</keyword>
<protein>
    <submittedName>
        <fullName evidence="6">SAM-dependent methyltransferase</fullName>
    </submittedName>
</protein>
<dbReference type="Proteomes" id="UP000600365">
    <property type="component" value="Unassembled WGS sequence"/>
</dbReference>
<sequence>MAGSLRHPHPHHHPDSAGPSAPDDLYASPPPWDIGRPQPAFLALAEAGAIQGRVLDAGCGTGEHVLMCAGLGLDATGVDLASRALRNAEGKAREQGRTARFLHWDALKLADLRETFDTVLDCGLFHIFGGADRATYVDNLRAVIRPGGRYLMLCFSDRQPGEWGRVHKLARDEIEASFTEGWRVDSVAPSTIDITTDPGGIRAWLVALTRV</sequence>
<keyword evidence="7" id="KW-1185">Reference proteome</keyword>
<evidence type="ECO:0000256" key="4">
    <source>
        <dbReference type="SAM" id="MobiDB-lite"/>
    </source>
</evidence>
<evidence type="ECO:0000256" key="1">
    <source>
        <dbReference type="ARBA" id="ARBA00022603"/>
    </source>
</evidence>
<dbReference type="RefSeq" id="WP_189191401.1">
    <property type="nucleotide sequence ID" value="NZ_BMMM01000022.1"/>
</dbReference>
<gene>
    <name evidence="6" type="ORF">GCM10011579_084280</name>
</gene>
<dbReference type="EMBL" id="BMMM01000022">
    <property type="protein sequence ID" value="GGN89428.1"/>
    <property type="molecule type" value="Genomic_DNA"/>
</dbReference>
<proteinExistence type="predicted"/>
<dbReference type="Pfam" id="PF13649">
    <property type="entry name" value="Methyltransf_25"/>
    <property type="match status" value="1"/>
</dbReference>
<evidence type="ECO:0000259" key="5">
    <source>
        <dbReference type="Pfam" id="PF13649"/>
    </source>
</evidence>
<evidence type="ECO:0000313" key="7">
    <source>
        <dbReference type="Proteomes" id="UP000600365"/>
    </source>
</evidence>
<organism evidence="6 7">
    <name type="scientific">Streptomyces albiflavescens</name>
    <dbReference type="NCBI Taxonomy" id="1623582"/>
    <lineage>
        <taxon>Bacteria</taxon>
        <taxon>Bacillati</taxon>
        <taxon>Actinomycetota</taxon>
        <taxon>Actinomycetes</taxon>
        <taxon>Kitasatosporales</taxon>
        <taxon>Streptomycetaceae</taxon>
        <taxon>Streptomyces</taxon>
    </lineage>
</organism>
<dbReference type="GO" id="GO:0032259">
    <property type="term" value="P:methylation"/>
    <property type="evidence" value="ECO:0007669"/>
    <property type="project" value="UniProtKB-KW"/>
</dbReference>
<name>A0A918D9T0_9ACTN</name>
<dbReference type="GO" id="GO:0008168">
    <property type="term" value="F:methyltransferase activity"/>
    <property type="evidence" value="ECO:0007669"/>
    <property type="project" value="UniProtKB-KW"/>
</dbReference>
<dbReference type="InterPro" id="IPR029063">
    <property type="entry name" value="SAM-dependent_MTases_sf"/>
</dbReference>
<evidence type="ECO:0000256" key="2">
    <source>
        <dbReference type="ARBA" id="ARBA00022679"/>
    </source>
</evidence>
<dbReference type="AlphaFoldDB" id="A0A918D9T0"/>
<keyword evidence="3" id="KW-0949">S-adenosyl-L-methionine</keyword>
<feature type="compositionally biased region" description="Basic residues" evidence="4">
    <location>
        <begin position="1"/>
        <end position="12"/>
    </location>
</feature>
<dbReference type="PANTHER" id="PTHR43464">
    <property type="entry name" value="METHYLTRANSFERASE"/>
    <property type="match status" value="1"/>
</dbReference>
<keyword evidence="2" id="KW-0808">Transferase</keyword>
<feature type="domain" description="Methyltransferase" evidence="5">
    <location>
        <begin position="54"/>
        <end position="148"/>
    </location>
</feature>
<reference evidence="6 7" key="1">
    <citation type="journal article" date="2014" name="Int. J. Syst. Evol. Microbiol.">
        <title>Complete genome sequence of Corynebacterium casei LMG S-19264T (=DSM 44701T), isolated from a smear-ripened cheese.</title>
        <authorList>
            <consortium name="US DOE Joint Genome Institute (JGI-PGF)"/>
            <person name="Walter F."/>
            <person name="Albersmeier A."/>
            <person name="Kalinowski J."/>
            <person name="Ruckert C."/>
        </authorList>
    </citation>
    <scope>NUCLEOTIDE SEQUENCE [LARGE SCALE GENOMIC DNA]</scope>
    <source>
        <strain evidence="6 7">CGMCC 4.7111</strain>
    </source>
</reference>
<evidence type="ECO:0000313" key="6">
    <source>
        <dbReference type="EMBL" id="GGN89428.1"/>
    </source>
</evidence>
<dbReference type="InterPro" id="IPR041698">
    <property type="entry name" value="Methyltransf_25"/>
</dbReference>
<evidence type="ECO:0000256" key="3">
    <source>
        <dbReference type="ARBA" id="ARBA00022691"/>
    </source>
</evidence>
<dbReference type="PANTHER" id="PTHR43464:SF19">
    <property type="entry name" value="UBIQUINONE BIOSYNTHESIS O-METHYLTRANSFERASE, MITOCHONDRIAL"/>
    <property type="match status" value="1"/>
</dbReference>
<accession>A0A918D9T0</accession>